<reference evidence="2" key="3">
    <citation type="submission" date="2015-04" db="UniProtKB">
        <authorList>
            <consortium name="EnsemblPlants"/>
        </authorList>
    </citation>
    <scope>IDENTIFICATION</scope>
    <source>
        <strain evidence="2">cv. Jemalong A17</strain>
    </source>
</reference>
<gene>
    <name evidence="1" type="ordered locus">MTR_2g048203</name>
</gene>
<keyword evidence="3" id="KW-1185">Reference proteome</keyword>
<dbReference type="PaxDb" id="3880-AES65730"/>
<dbReference type="Proteomes" id="UP000002051">
    <property type="component" value="Chromosome 2"/>
</dbReference>
<proteinExistence type="predicted"/>
<evidence type="ECO:0000313" key="1">
    <source>
        <dbReference type="EMBL" id="KEH37815.1"/>
    </source>
</evidence>
<dbReference type="HOGENOM" id="CLU_3336304_0_0_1"/>
<sequence>MEAKTICIGDSDCRNERCMPGIKPVCSEGWCDCIGFIP</sequence>
<reference evidence="1 3" key="1">
    <citation type="journal article" date="2011" name="Nature">
        <title>The Medicago genome provides insight into the evolution of rhizobial symbioses.</title>
        <authorList>
            <person name="Young N.D."/>
            <person name="Debelle F."/>
            <person name="Oldroyd G.E."/>
            <person name="Geurts R."/>
            <person name="Cannon S.B."/>
            <person name="Udvardi M.K."/>
            <person name="Benedito V.A."/>
            <person name="Mayer K.F."/>
            <person name="Gouzy J."/>
            <person name="Schoof H."/>
            <person name="Van de Peer Y."/>
            <person name="Proost S."/>
            <person name="Cook D.R."/>
            <person name="Meyers B.C."/>
            <person name="Spannagl M."/>
            <person name="Cheung F."/>
            <person name="De Mita S."/>
            <person name="Krishnakumar V."/>
            <person name="Gundlach H."/>
            <person name="Zhou S."/>
            <person name="Mudge J."/>
            <person name="Bharti A.K."/>
            <person name="Murray J.D."/>
            <person name="Naoumkina M.A."/>
            <person name="Rosen B."/>
            <person name="Silverstein K.A."/>
            <person name="Tang H."/>
            <person name="Rombauts S."/>
            <person name="Zhao P.X."/>
            <person name="Zhou P."/>
            <person name="Barbe V."/>
            <person name="Bardou P."/>
            <person name="Bechner M."/>
            <person name="Bellec A."/>
            <person name="Berger A."/>
            <person name="Berges H."/>
            <person name="Bidwell S."/>
            <person name="Bisseling T."/>
            <person name="Choisne N."/>
            <person name="Couloux A."/>
            <person name="Denny R."/>
            <person name="Deshpande S."/>
            <person name="Dai X."/>
            <person name="Doyle J.J."/>
            <person name="Dudez A.M."/>
            <person name="Farmer A.D."/>
            <person name="Fouteau S."/>
            <person name="Franken C."/>
            <person name="Gibelin C."/>
            <person name="Gish J."/>
            <person name="Goldstein S."/>
            <person name="Gonzalez A.J."/>
            <person name="Green P.J."/>
            <person name="Hallab A."/>
            <person name="Hartog M."/>
            <person name="Hua A."/>
            <person name="Humphray S.J."/>
            <person name="Jeong D.H."/>
            <person name="Jing Y."/>
            <person name="Jocker A."/>
            <person name="Kenton S.M."/>
            <person name="Kim D.J."/>
            <person name="Klee K."/>
            <person name="Lai H."/>
            <person name="Lang C."/>
            <person name="Lin S."/>
            <person name="Macmil S.L."/>
            <person name="Magdelenat G."/>
            <person name="Matthews L."/>
            <person name="McCorrison J."/>
            <person name="Monaghan E.L."/>
            <person name="Mun J.H."/>
            <person name="Najar F.Z."/>
            <person name="Nicholson C."/>
            <person name="Noirot C."/>
            <person name="O'Bleness M."/>
            <person name="Paule C.R."/>
            <person name="Poulain J."/>
            <person name="Prion F."/>
            <person name="Qin B."/>
            <person name="Qu C."/>
            <person name="Retzel E.F."/>
            <person name="Riddle C."/>
            <person name="Sallet E."/>
            <person name="Samain S."/>
            <person name="Samson N."/>
            <person name="Sanders I."/>
            <person name="Saurat O."/>
            <person name="Scarpelli C."/>
            <person name="Schiex T."/>
            <person name="Segurens B."/>
            <person name="Severin A.J."/>
            <person name="Sherrier D.J."/>
            <person name="Shi R."/>
            <person name="Sims S."/>
            <person name="Singer S.R."/>
            <person name="Sinharoy S."/>
            <person name="Sterck L."/>
            <person name="Viollet A."/>
            <person name="Wang B.B."/>
            <person name="Wang K."/>
            <person name="Wang M."/>
            <person name="Wang X."/>
            <person name="Warfsmann J."/>
            <person name="Weissenbach J."/>
            <person name="White D.D."/>
            <person name="White J.D."/>
            <person name="Wiley G.B."/>
            <person name="Wincker P."/>
            <person name="Xing Y."/>
            <person name="Yang L."/>
            <person name="Yao Z."/>
            <person name="Ying F."/>
            <person name="Zhai J."/>
            <person name="Zhou L."/>
            <person name="Zuber A."/>
            <person name="Denarie J."/>
            <person name="Dixon R.A."/>
            <person name="May G.D."/>
            <person name="Schwartz D.C."/>
            <person name="Rogers J."/>
            <person name="Quetier F."/>
            <person name="Town C.D."/>
            <person name="Roe B.A."/>
        </authorList>
    </citation>
    <scope>NUCLEOTIDE SEQUENCE [LARGE SCALE GENOMIC DNA]</scope>
    <source>
        <strain evidence="1">A17</strain>
        <strain evidence="2 3">cv. Jemalong A17</strain>
    </source>
</reference>
<organism evidence="1 3">
    <name type="scientific">Medicago truncatula</name>
    <name type="common">Barrel medic</name>
    <name type="synonym">Medicago tribuloides</name>
    <dbReference type="NCBI Taxonomy" id="3880"/>
    <lineage>
        <taxon>Eukaryota</taxon>
        <taxon>Viridiplantae</taxon>
        <taxon>Streptophyta</taxon>
        <taxon>Embryophyta</taxon>
        <taxon>Tracheophyta</taxon>
        <taxon>Spermatophyta</taxon>
        <taxon>Magnoliopsida</taxon>
        <taxon>eudicotyledons</taxon>
        <taxon>Gunneridae</taxon>
        <taxon>Pentapetalae</taxon>
        <taxon>rosids</taxon>
        <taxon>fabids</taxon>
        <taxon>Fabales</taxon>
        <taxon>Fabaceae</taxon>
        <taxon>Papilionoideae</taxon>
        <taxon>50 kb inversion clade</taxon>
        <taxon>NPAAA clade</taxon>
        <taxon>Hologalegina</taxon>
        <taxon>IRL clade</taxon>
        <taxon>Trifolieae</taxon>
        <taxon>Medicago</taxon>
    </lineage>
</organism>
<dbReference type="EMBL" id="CM001218">
    <property type="protein sequence ID" value="KEH37815.1"/>
    <property type="molecule type" value="Genomic_DNA"/>
</dbReference>
<dbReference type="AlphaFoldDB" id="A0A072VI56"/>
<dbReference type="EnsemblPlants" id="KEH37815">
    <property type="protein sequence ID" value="KEH37815"/>
    <property type="gene ID" value="MTR_2g048203"/>
</dbReference>
<accession>A0A072VI56</accession>
<protein>
    <submittedName>
        <fullName evidence="1">Nodule Cysteine-Rich (NCR) secreted peptide</fullName>
    </submittedName>
</protein>
<reference evidence="1 3" key="2">
    <citation type="journal article" date="2014" name="BMC Genomics">
        <title>An improved genome release (version Mt4.0) for the model legume Medicago truncatula.</title>
        <authorList>
            <person name="Tang H."/>
            <person name="Krishnakumar V."/>
            <person name="Bidwell S."/>
            <person name="Rosen B."/>
            <person name="Chan A."/>
            <person name="Zhou S."/>
            <person name="Gentzbittel L."/>
            <person name="Childs K.L."/>
            <person name="Yandell M."/>
            <person name="Gundlach H."/>
            <person name="Mayer K.F."/>
            <person name="Schwartz D.C."/>
            <person name="Town C.D."/>
        </authorList>
    </citation>
    <scope>GENOME REANNOTATION</scope>
    <source>
        <strain evidence="1">A17</strain>
        <strain evidence="2 3">cv. Jemalong A17</strain>
    </source>
</reference>
<name>A0A072VI56_MEDTR</name>
<evidence type="ECO:0000313" key="3">
    <source>
        <dbReference type="Proteomes" id="UP000002051"/>
    </source>
</evidence>
<evidence type="ECO:0000313" key="2">
    <source>
        <dbReference type="EnsemblPlants" id="KEH37815"/>
    </source>
</evidence>